<dbReference type="Gene3D" id="3.90.182.10">
    <property type="entry name" value="Toxin - Anthrax Protective Antigen,domain 1"/>
    <property type="match status" value="1"/>
</dbReference>
<dbReference type="InterPro" id="IPR011658">
    <property type="entry name" value="PA14_dom"/>
</dbReference>
<dbReference type="InterPro" id="IPR035088">
    <property type="entry name" value="PA_Ca-bd"/>
</dbReference>
<dbReference type="GO" id="GO:0005576">
    <property type="term" value="C:extracellular region"/>
    <property type="evidence" value="ECO:0007669"/>
    <property type="project" value="InterPro"/>
</dbReference>
<proteinExistence type="predicted"/>
<dbReference type="InterPro" id="IPR018337">
    <property type="entry name" value="Cell_wall/Cho-bd_repeat"/>
</dbReference>
<dbReference type="Gene3D" id="2.60.40.1790">
    <property type="entry name" value="Fungal immunomodulatory protein Fve"/>
    <property type="match status" value="1"/>
</dbReference>
<dbReference type="InterPro" id="IPR037524">
    <property type="entry name" value="PA14/GLEYA"/>
</dbReference>
<dbReference type="Gene3D" id="2.10.270.10">
    <property type="entry name" value="Cholin Binding"/>
    <property type="match status" value="1"/>
</dbReference>
<dbReference type="AlphaFoldDB" id="A0A9X6X5D5"/>
<reference evidence="6 7" key="1">
    <citation type="submission" date="2017-09" db="EMBL/GenBank/DDBJ databases">
        <title>Large-scale bioinformatics analysis of Bacillus genomes uncovers conserved roles of natural products in bacterial physiology.</title>
        <authorList>
            <consortium name="Agbiome Team Llc"/>
            <person name="Bleich R.M."/>
            <person name="Grubbs K.J."/>
            <person name="Santa Maria K.C."/>
            <person name="Allen S.E."/>
            <person name="Farag S."/>
            <person name="Shank E.A."/>
            <person name="Bowers A."/>
        </authorList>
    </citation>
    <scope>NUCLEOTIDE SEQUENCE [LARGE SCALE GENOMIC DNA]</scope>
    <source>
        <strain evidence="6 7">AFS083741</strain>
    </source>
</reference>
<dbReference type="SMART" id="SM00758">
    <property type="entry name" value="PA14"/>
    <property type="match status" value="1"/>
</dbReference>
<dbReference type="RefSeq" id="WP_098582826.1">
    <property type="nucleotide sequence ID" value="NZ_NUWJ01000045.1"/>
</dbReference>
<dbReference type="PRINTS" id="PR01391">
    <property type="entry name" value="BINARYTOXINB"/>
</dbReference>
<feature type="signal peptide" evidence="4">
    <location>
        <begin position="1"/>
        <end position="24"/>
    </location>
</feature>
<evidence type="ECO:0000256" key="2">
    <source>
        <dbReference type="PROSITE-ProRule" id="PRU00591"/>
    </source>
</evidence>
<feature type="region of interest" description="Disordered" evidence="3">
    <location>
        <begin position="357"/>
        <end position="376"/>
    </location>
</feature>
<dbReference type="InterPro" id="IPR053742">
    <property type="entry name" value="Fungal_ImmunoLectin_sf"/>
</dbReference>
<dbReference type="Pfam" id="PF03495">
    <property type="entry name" value="Binary_toxB"/>
    <property type="match status" value="1"/>
</dbReference>
<dbReference type="Pfam" id="PF19127">
    <property type="entry name" value="Choline_bind_3"/>
    <property type="match status" value="1"/>
</dbReference>
<evidence type="ECO:0000256" key="1">
    <source>
        <dbReference type="ARBA" id="ARBA00022737"/>
    </source>
</evidence>
<evidence type="ECO:0000259" key="5">
    <source>
        <dbReference type="PROSITE" id="PS51820"/>
    </source>
</evidence>
<keyword evidence="1" id="KW-0677">Repeat</keyword>
<feature type="repeat" description="Cell wall-binding" evidence="2">
    <location>
        <begin position="642"/>
        <end position="661"/>
    </location>
</feature>
<dbReference type="Proteomes" id="UP000224413">
    <property type="component" value="Unassembled WGS sequence"/>
</dbReference>
<feature type="compositionally biased region" description="Low complexity" evidence="3">
    <location>
        <begin position="314"/>
        <end position="331"/>
    </location>
</feature>
<feature type="chain" id="PRO_5040985752" evidence="4">
    <location>
        <begin position="25"/>
        <end position="857"/>
    </location>
</feature>
<dbReference type="PROSITE" id="PS51170">
    <property type="entry name" value="CW"/>
    <property type="match status" value="1"/>
</dbReference>
<dbReference type="GO" id="GO:0051260">
    <property type="term" value="P:protein homooligomerization"/>
    <property type="evidence" value="ECO:0007669"/>
    <property type="project" value="InterPro"/>
</dbReference>
<accession>A0A9X6X5D5</accession>
<evidence type="ECO:0000256" key="3">
    <source>
        <dbReference type="SAM" id="MobiDB-lite"/>
    </source>
</evidence>
<dbReference type="InterPro" id="IPR003896">
    <property type="entry name" value="Bacterial_exotoxin_B"/>
</dbReference>
<dbReference type="InterPro" id="IPR027439">
    <property type="entry name" value="PA_heptamer_dom"/>
</dbReference>
<name>A0A9X6X5D5_BACCE</name>
<sequence length="857" mass="95789">MKKNKALIPVLALSTMFISSTLNLHIVQAQKKEGEVSKPDTYSQGLLGYYFNDTNFKTPSLIANSEAGNLSISTSELDSMVQSEKQKFQSAIWKGRIKVDEEGEYAFSTSDDSHAKIFINNQEISHSQKMRLEQGKIYEIKIKYQLEQASEKGMALKLYWITPNKQKEIIPAGNLLFPENKKKPSYSRAKRGISAVTHTTSGDEILDNDNDGIPDSLEIEGYTVDVKDKKTIIVPWMDNIHTKKGLMKYTSSPEKWSTTSDPYSDFAKVTGRIDKLVKPEARNPLVAAYPIIDVNMEKIIISKIKDVTTGTGGSKSNTISESTSTSKTDSTSVSVGAEISASLFDFGAKVSTNFTSDHSSTVSIENSSSNTAESNWSNTISIKESEAAYLGAGIRYVNNGTAPIYQAKPTATLSLTNGTPLSTITAKENLIANHISPGTYYPSKEQASILVNTKDDFGSTPITINYQQLQSLEKERKLNLDTNQVNGKVGIMQPNGSLEKNLDWDDYIGQIKEASARLLLQTGDQTIERRVAAIDLNNPLEATKPDVTLKDALKLAFGFKEDNGKLQYEGISVENFEFIFDEETAKNISNQLKEKNIKNIDKALDQIQLNAKMNIQMQLKKGWLENPKTGKKYYFNDKGRKVTGWNKIEDKTYYFDISGVMQKLELLKTLRYPDTPPFEAFQKLEFYSNGNKLHAIAYNNGLAISPNDSYWNVYADGKLITSFNAKDPVDKIAENINKLNISGSKFTITPAIIIPDDIIKNAYQFSEWIKGGSNYNDVYLNVNQRMKDIVTKYRLKTTGSYGKDYGVQDAYGIWDGKIKINFLEYNAGVGLHLNEDQLIQIYAVTKDGREILILNKK</sequence>
<dbReference type="Gene3D" id="2.60.120.240">
    <property type="entry name" value="Protective antigen, heptamerisation domain"/>
    <property type="match status" value="1"/>
</dbReference>
<dbReference type="Gene3D" id="3.10.20.110">
    <property type="match status" value="1"/>
</dbReference>
<dbReference type="Pfam" id="PF07691">
    <property type="entry name" value="PA14"/>
    <property type="match status" value="1"/>
</dbReference>
<dbReference type="InterPro" id="IPR037149">
    <property type="entry name" value="PA_heptamer_dom_sf"/>
</dbReference>
<organism evidence="6 7">
    <name type="scientific">Bacillus cereus</name>
    <dbReference type="NCBI Taxonomy" id="1396"/>
    <lineage>
        <taxon>Bacteria</taxon>
        <taxon>Bacillati</taxon>
        <taxon>Bacillota</taxon>
        <taxon>Bacilli</taxon>
        <taxon>Bacillales</taxon>
        <taxon>Bacillaceae</taxon>
        <taxon>Bacillus</taxon>
        <taxon>Bacillus cereus group</taxon>
    </lineage>
</organism>
<dbReference type="SUPFAM" id="SSF56988">
    <property type="entry name" value="Anthrax protective antigen"/>
    <property type="match status" value="1"/>
</dbReference>
<dbReference type="PROSITE" id="PS51820">
    <property type="entry name" value="PA14"/>
    <property type="match status" value="1"/>
</dbReference>
<dbReference type="Pfam" id="PF17476">
    <property type="entry name" value="Binary_toxB_3"/>
    <property type="match status" value="1"/>
</dbReference>
<dbReference type="Pfam" id="PF17475">
    <property type="entry name" value="Binary_toxB_2"/>
    <property type="match status" value="1"/>
</dbReference>
<feature type="compositionally biased region" description="Low complexity" evidence="3">
    <location>
        <begin position="359"/>
        <end position="371"/>
    </location>
</feature>
<dbReference type="InterPro" id="IPR035331">
    <property type="entry name" value="Binary_toxB_3"/>
</dbReference>
<keyword evidence="4" id="KW-0732">Signal</keyword>
<comment type="caution">
    <text evidence="6">The sequence shown here is derived from an EMBL/GenBank/DDBJ whole genome shotgun (WGS) entry which is preliminary data.</text>
</comment>
<evidence type="ECO:0000313" key="7">
    <source>
        <dbReference type="Proteomes" id="UP000224413"/>
    </source>
</evidence>
<dbReference type="EMBL" id="NUWJ01000045">
    <property type="protein sequence ID" value="PFK26117.1"/>
    <property type="molecule type" value="Genomic_DNA"/>
</dbReference>
<feature type="region of interest" description="Disordered" evidence="3">
    <location>
        <begin position="308"/>
        <end position="331"/>
    </location>
</feature>
<gene>
    <name evidence="6" type="ORF">COI98_03975</name>
</gene>
<protein>
    <submittedName>
        <fullName evidence="6">Peptidase</fullName>
    </submittedName>
</protein>
<evidence type="ECO:0000256" key="4">
    <source>
        <dbReference type="SAM" id="SignalP"/>
    </source>
</evidence>
<feature type="domain" description="PA14" evidence="5">
    <location>
        <begin position="41"/>
        <end position="174"/>
    </location>
</feature>
<evidence type="ECO:0000313" key="6">
    <source>
        <dbReference type="EMBL" id="PFK26117.1"/>
    </source>
</evidence>